<dbReference type="Proteomes" id="UP001364211">
    <property type="component" value="Unassembled WGS sequence"/>
</dbReference>
<evidence type="ECO:0000313" key="3">
    <source>
        <dbReference type="Proteomes" id="UP001364211"/>
    </source>
</evidence>
<name>A0ABU8TAJ6_9PSEU</name>
<comment type="caution">
    <text evidence="2">The sequence shown here is derived from an EMBL/GenBank/DDBJ whole genome shotgun (WGS) entry which is preliminary data.</text>
</comment>
<dbReference type="GO" id="GO:0016746">
    <property type="term" value="F:acyltransferase activity"/>
    <property type="evidence" value="ECO:0007669"/>
    <property type="project" value="UniProtKB-KW"/>
</dbReference>
<reference evidence="2 3" key="1">
    <citation type="submission" date="2024-03" db="EMBL/GenBank/DDBJ databases">
        <title>Draft genome sequence of Pseudonocardia sp. DW16-2.</title>
        <authorList>
            <person name="Duangmal K."/>
        </authorList>
    </citation>
    <scope>NUCLEOTIDE SEQUENCE [LARGE SCALE GENOMIC DNA]</scope>
    <source>
        <strain evidence="2 3">DW16-2</strain>
    </source>
</reference>
<dbReference type="Pfam" id="PF14542">
    <property type="entry name" value="Acetyltransf_CG"/>
    <property type="match status" value="1"/>
</dbReference>
<evidence type="ECO:0000313" key="2">
    <source>
        <dbReference type="EMBL" id="MEJ8280966.1"/>
    </source>
</evidence>
<evidence type="ECO:0000259" key="1">
    <source>
        <dbReference type="PROSITE" id="PS51729"/>
    </source>
</evidence>
<dbReference type="Gene3D" id="3.40.630.30">
    <property type="match status" value="1"/>
</dbReference>
<dbReference type="PANTHER" id="PTHR31435">
    <property type="entry name" value="PROTEIN NATD1"/>
    <property type="match status" value="1"/>
</dbReference>
<dbReference type="SUPFAM" id="SSF55729">
    <property type="entry name" value="Acyl-CoA N-acyltransferases (Nat)"/>
    <property type="match status" value="1"/>
</dbReference>
<accession>A0ABU8TAJ6</accession>
<protein>
    <submittedName>
        <fullName evidence="2">GNAT family N-acetyltransferase</fullName>
        <ecNumber evidence="2">2.3.1.-</ecNumber>
    </submittedName>
</protein>
<dbReference type="RefSeq" id="WP_340292707.1">
    <property type="nucleotide sequence ID" value="NZ_JBBJUP010000015.1"/>
</dbReference>
<keyword evidence="2" id="KW-0808">Transferase</keyword>
<proteinExistence type="predicted"/>
<keyword evidence="2" id="KW-0012">Acyltransferase</keyword>
<dbReference type="CDD" id="cd04301">
    <property type="entry name" value="NAT_SF"/>
    <property type="match status" value="1"/>
</dbReference>
<feature type="domain" description="N-acetyltransferase" evidence="1">
    <location>
        <begin position="10"/>
        <end position="96"/>
    </location>
</feature>
<dbReference type="InterPro" id="IPR016181">
    <property type="entry name" value="Acyl_CoA_acyltransferase"/>
</dbReference>
<organism evidence="2 3">
    <name type="scientific">Pseudonocardia spirodelae</name>
    <dbReference type="NCBI Taxonomy" id="3133431"/>
    <lineage>
        <taxon>Bacteria</taxon>
        <taxon>Bacillati</taxon>
        <taxon>Actinomycetota</taxon>
        <taxon>Actinomycetes</taxon>
        <taxon>Pseudonocardiales</taxon>
        <taxon>Pseudonocardiaceae</taxon>
        <taxon>Pseudonocardia</taxon>
    </lineage>
</organism>
<dbReference type="EMBL" id="JBBJUP010000015">
    <property type="protein sequence ID" value="MEJ8280966.1"/>
    <property type="molecule type" value="Genomic_DNA"/>
</dbReference>
<keyword evidence="3" id="KW-1185">Reference proteome</keyword>
<dbReference type="PANTHER" id="PTHR31435:SF10">
    <property type="entry name" value="BSR4717 PROTEIN"/>
    <property type="match status" value="1"/>
</dbReference>
<dbReference type="PROSITE" id="PS51729">
    <property type="entry name" value="GNAT_YJDJ"/>
    <property type="match status" value="1"/>
</dbReference>
<dbReference type="InterPro" id="IPR045057">
    <property type="entry name" value="Gcn5-rel_NAT"/>
</dbReference>
<dbReference type="InterPro" id="IPR031165">
    <property type="entry name" value="GNAT_YJDJ"/>
</dbReference>
<sequence>MPGSDDTVVTHDTGHHRYEILVGGTVVGRAEYVDAHEQRIFHHTVIDPAHEGHGLGSTLVRFALDDTRAAGQRIVPVCPYVRHWVATHQGWADILDLVTPDAVATARRWSAR</sequence>
<gene>
    <name evidence="2" type="ORF">WJX68_18640</name>
</gene>
<dbReference type="EC" id="2.3.1.-" evidence="2"/>